<dbReference type="AlphaFoldDB" id="A0A8T4GZG6"/>
<feature type="transmembrane region" description="Helical" evidence="1">
    <location>
        <begin position="34"/>
        <end position="54"/>
    </location>
</feature>
<proteinExistence type="predicted"/>
<dbReference type="Proteomes" id="UP000823736">
    <property type="component" value="Unassembled WGS sequence"/>
</dbReference>
<sequence>MVEPAEAGFVLGSGLLAWVAVVTATDGWSEPVIAVWAAFISLGVAGAFLAAEAFELPV</sequence>
<dbReference type="OrthoDB" id="312201at2157"/>
<reference evidence="2" key="1">
    <citation type="submission" date="2021-03" db="EMBL/GenBank/DDBJ databases">
        <title>Genomic Encyclopedia of Type Strains, Phase IV (KMG-IV): sequencing the most valuable type-strain genomes for metagenomic binning, comparative biology and taxonomic classification.</title>
        <authorList>
            <person name="Goeker M."/>
        </authorList>
    </citation>
    <scope>NUCLEOTIDE SEQUENCE</scope>
    <source>
        <strain evidence="2">DSM 26232</strain>
    </source>
</reference>
<organism evidence="2 3">
    <name type="scientific">Halolamina salifodinae</name>
    <dbReference type="NCBI Taxonomy" id="1202767"/>
    <lineage>
        <taxon>Archaea</taxon>
        <taxon>Methanobacteriati</taxon>
        <taxon>Methanobacteriota</taxon>
        <taxon>Stenosarchaea group</taxon>
        <taxon>Halobacteria</taxon>
        <taxon>Halobacteriales</taxon>
        <taxon>Haloferacaceae</taxon>
    </lineage>
</organism>
<keyword evidence="1" id="KW-0812">Transmembrane</keyword>
<comment type="caution">
    <text evidence="2">The sequence shown here is derived from an EMBL/GenBank/DDBJ whole genome shotgun (WGS) entry which is preliminary data.</text>
</comment>
<protein>
    <submittedName>
        <fullName evidence="2">Uncharacterized protein</fullName>
    </submittedName>
</protein>
<gene>
    <name evidence="2" type="ORF">J2753_002024</name>
</gene>
<keyword evidence="3" id="KW-1185">Reference proteome</keyword>
<dbReference type="EMBL" id="JAGGLC010000004">
    <property type="protein sequence ID" value="MBP1987523.1"/>
    <property type="molecule type" value="Genomic_DNA"/>
</dbReference>
<evidence type="ECO:0000313" key="2">
    <source>
        <dbReference type="EMBL" id="MBP1987523.1"/>
    </source>
</evidence>
<dbReference type="RefSeq" id="WP_209491825.1">
    <property type="nucleotide sequence ID" value="NZ_JAGGLC010000004.1"/>
</dbReference>
<keyword evidence="1" id="KW-1133">Transmembrane helix</keyword>
<accession>A0A8T4GZG6</accession>
<name>A0A8T4GZG6_9EURY</name>
<evidence type="ECO:0000256" key="1">
    <source>
        <dbReference type="SAM" id="Phobius"/>
    </source>
</evidence>
<evidence type="ECO:0000313" key="3">
    <source>
        <dbReference type="Proteomes" id="UP000823736"/>
    </source>
</evidence>
<keyword evidence="1" id="KW-0472">Membrane</keyword>